<dbReference type="EMBL" id="JADFTS010000003">
    <property type="protein sequence ID" value="KAF9615482.1"/>
    <property type="molecule type" value="Genomic_DNA"/>
</dbReference>
<accession>A0A835IF74</accession>
<proteinExistence type="predicted"/>
<sequence>MPQFVTLPSMVTASWKLKFRLTQYLYTRDIIPLDVDEDVGSSDEDNDHLIFNIEGVDDEDDDEDEYRDTGLAAKSRVMHGLVSHLLRLWTEDSTWRRKEKKMDFGIANINPHGGKTKRPPSNSGMDSWFQDGAEDYSRPAHTRRTISPFATLSLPQRSDVIP</sequence>
<feature type="region of interest" description="Disordered" evidence="1">
    <location>
        <begin position="106"/>
        <end position="141"/>
    </location>
</feature>
<organism evidence="2 3">
    <name type="scientific">Coptis chinensis</name>
    <dbReference type="NCBI Taxonomy" id="261450"/>
    <lineage>
        <taxon>Eukaryota</taxon>
        <taxon>Viridiplantae</taxon>
        <taxon>Streptophyta</taxon>
        <taxon>Embryophyta</taxon>
        <taxon>Tracheophyta</taxon>
        <taxon>Spermatophyta</taxon>
        <taxon>Magnoliopsida</taxon>
        <taxon>Ranunculales</taxon>
        <taxon>Ranunculaceae</taxon>
        <taxon>Coptidoideae</taxon>
        <taxon>Coptis</taxon>
    </lineage>
</organism>
<reference evidence="2 3" key="1">
    <citation type="submission" date="2020-10" db="EMBL/GenBank/DDBJ databases">
        <title>The Coptis chinensis genome and diversification of protoberbering-type alkaloids.</title>
        <authorList>
            <person name="Wang B."/>
            <person name="Shu S."/>
            <person name="Song C."/>
            <person name="Liu Y."/>
        </authorList>
    </citation>
    <scope>NUCLEOTIDE SEQUENCE [LARGE SCALE GENOMIC DNA]</scope>
    <source>
        <strain evidence="2">HL-2020</strain>
        <tissue evidence="2">Leaf</tissue>
    </source>
</reference>
<protein>
    <submittedName>
        <fullName evidence="2">Uncharacterized protein</fullName>
    </submittedName>
</protein>
<dbReference type="AlphaFoldDB" id="A0A835IF74"/>
<name>A0A835IF74_9MAGN</name>
<comment type="caution">
    <text evidence="2">The sequence shown here is derived from an EMBL/GenBank/DDBJ whole genome shotgun (WGS) entry which is preliminary data.</text>
</comment>
<keyword evidence="3" id="KW-1185">Reference proteome</keyword>
<evidence type="ECO:0000256" key="1">
    <source>
        <dbReference type="SAM" id="MobiDB-lite"/>
    </source>
</evidence>
<evidence type="ECO:0000313" key="2">
    <source>
        <dbReference type="EMBL" id="KAF9615482.1"/>
    </source>
</evidence>
<evidence type="ECO:0000313" key="3">
    <source>
        <dbReference type="Proteomes" id="UP000631114"/>
    </source>
</evidence>
<gene>
    <name evidence="2" type="ORF">IFM89_023851</name>
</gene>
<dbReference type="Proteomes" id="UP000631114">
    <property type="component" value="Unassembled WGS sequence"/>
</dbReference>